<name>A0A369JTC7_HYPMA</name>
<dbReference type="AlphaFoldDB" id="A0A369JTC7"/>
<evidence type="ECO:0000313" key="3">
    <source>
        <dbReference type="Proteomes" id="UP000076154"/>
    </source>
</evidence>
<evidence type="ECO:0000256" key="1">
    <source>
        <dbReference type="SAM" id="Coils"/>
    </source>
</evidence>
<protein>
    <submittedName>
        <fullName evidence="2">Uncharacterized protein</fullName>
    </submittedName>
</protein>
<dbReference type="EMBL" id="LUEZ02000040">
    <property type="protein sequence ID" value="RDB25559.1"/>
    <property type="molecule type" value="Genomic_DNA"/>
</dbReference>
<keyword evidence="3" id="KW-1185">Reference proteome</keyword>
<organism evidence="2 3">
    <name type="scientific">Hypsizygus marmoreus</name>
    <name type="common">White beech mushroom</name>
    <name type="synonym">Agaricus marmoreus</name>
    <dbReference type="NCBI Taxonomy" id="39966"/>
    <lineage>
        <taxon>Eukaryota</taxon>
        <taxon>Fungi</taxon>
        <taxon>Dikarya</taxon>
        <taxon>Basidiomycota</taxon>
        <taxon>Agaricomycotina</taxon>
        <taxon>Agaricomycetes</taxon>
        <taxon>Agaricomycetidae</taxon>
        <taxon>Agaricales</taxon>
        <taxon>Tricholomatineae</taxon>
        <taxon>Lyophyllaceae</taxon>
        <taxon>Hypsizygus</taxon>
    </lineage>
</organism>
<comment type="caution">
    <text evidence="2">The sequence shown here is derived from an EMBL/GenBank/DDBJ whole genome shotgun (WGS) entry which is preliminary data.</text>
</comment>
<gene>
    <name evidence="2" type="ORF">Hypma_006389</name>
</gene>
<evidence type="ECO:0000313" key="2">
    <source>
        <dbReference type="EMBL" id="RDB25559.1"/>
    </source>
</evidence>
<keyword evidence="1" id="KW-0175">Coiled coil</keyword>
<proteinExistence type="predicted"/>
<dbReference type="InParanoid" id="A0A369JTC7"/>
<accession>A0A369JTC7</accession>
<dbReference type="Proteomes" id="UP000076154">
    <property type="component" value="Unassembled WGS sequence"/>
</dbReference>
<sequence length="207" mass="23559">MGGNTAHLSDGMVEDEVKYSPEVGCDYDDRLSMVTRAAEVARYVADCSNLEFERDALKSRVDRLTLELERERIIHQDRVSQRRFTAGIFLILFSVLDAVRTEHAQTVSEKDQLLRYATQAIVALEATGAKCANDLRDMTMLRDIALNEKTQSEAKHQDRIREATKMISYGLEMSRQCIDGLPRFENGREPGLPLILRSNVRDAFLDF</sequence>
<feature type="coiled-coil region" evidence="1">
    <location>
        <begin position="47"/>
        <end position="74"/>
    </location>
</feature>
<reference evidence="2" key="1">
    <citation type="submission" date="2018-04" db="EMBL/GenBank/DDBJ databases">
        <title>Whole genome sequencing of Hypsizygus marmoreus.</title>
        <authorList>
            <person name="Choi I.-G."/>
            <person name="Min B."/>
            <person name="Kim J.-G."/>
            <person name="Kim S."/>
            <person name="Oh Y.-L."/>
            <person name="Kong W.-S."/>
            <person name="Park H."/>
            <person name="Jeong J."/>
            <person name="Song E.-S."/>
        </authorList>
    </citation>
    <scope>NUCLEOTIDE SEQUENCE [LARGE SCALE GENOMIC DNA]</scope>
    <source>
        <strain evidence="2">51987-8</strain>
    </source>
</reference>